<gene>
    <name evidence="2" type="ORF">ROHU_010609</name>
    <name evidence="1" type="ORF">ROHU_032112</name>
</gene>
<dbReference type="AlphaFoldDB" id="A0A498LHY2"/>
<sequence length="101" mass="11402">MIATISKSVEFNAAEIKECKQKCGVLEKQAAALVKSSEDLKRYKRRWNLLIKGLKELADEDARKEAIELLGNIAPHLAQKLEDVVDSVHRLGKKEMENTVK</sequence>
<reference evidence="1 3" key="1">
    <citation type="submission" date="2018-03" db="EMBL/GenBank/DDBJ databases">
        <title>Draft genome sequence of Rohu Carp (Labeo rohita).</title>
        <authorList>
            <person name="Das P."/>
            <person name="Kushwaha B."/>
            <person name="Joshi C.G."/>
            <person name="Kumar D."/>
            <person name="Nagpure N.S."/>
            <person name="Sahoo L."/>
            <person name="Das S.P."/>
            <person name="Bit A."/>
            <person name="Patnaik S."/>
            <person name="Meher P.K."/>
            <person name="Jayasankar P."/>
            <person name="Koringa P.G."/>
            <person name="Patel N.V."/>
            <person name="Hinsu A.T."/>
            <person name="Kumar R."/>
            <person name="Pandey M."/>
            <person name="Agarwal S."/>
            <person name="Srivastava S."/>
            <person name="Singh M."/>
            <person name="Iquebal M.A."/>
            <person name="Jaiswal S."/>
            <person name="Angadi U.B."/>
            <person name="Kumar N."/>
            <person name="Raza M."/>
            <person name="Shah T.M."/>
            <person name="Rai A."/>
            <person name="Jena J.K."/>
        </authorList>
    </citation>
    <scope>NUCLEOTIDE SEQUENCE [LARGE SCALE GENOMIC DNA]</scope>
    <source>
        <strain evidence="1">DASCIFA01</strain>
        <tissue evidence="1">Testis</tissue>
    </source>
</reference>
<dbReference type="EMBL" id="QBIY01013136">
    <property type="protein sequence ID" value="RXN11435.1"/>
    <property type="molecule type" value="Genomic_DNA"/>
</dbReference>
<accession>A0A498LHY2</accession>
<evidence type="ECO:0000313" key="3">
    <source>
        <dbReference type="Proteomes" id="UP000290572"/>
    </source>
</evidence>
<evidence type="ECO:0000313" key="2">
    <source>
        <dbReference type="EMBL" id="RXN11435.1"/>
    </source>
</evidence>
<name>A0A498LHY2_LABRO</name>
<dbReference type="EMBL" id="QBIY01013337">
    <property type="protein sequence ID" value="RXN07810.1"/>
    <property type="molecule type" value="Genomic_DNA"/>
</dbReference>
<protein>
    <submittedName>
        <fullName evidence="1">F-box only</fullName>
    </submittedName>
</protein>
<organism evidence="1 3">
    <name type="scientific">Labeo rohita</name>
    <name type="common">Indian major carp</name>
    <name type="synonym">Cyprinus rohita</name>
    <dbReference type="NCBI Taxonomy" id="84645"/>
    <lineage>
        <taxon>Eukaryota</taxon>
        <taxon>Metazoa</taxon>
        <taxon>Chordata</taxon>
        <taxon>Craniata</taxon>
        <taxon>Vertebrata</taxon>
        <taxon>Euteleostomi</taxon>
        <taxon>Actinopterygii</taxon>
        <taxon>Neopterygii</taxon>
        <taxon>Teleostei</taxon>
        <taxon>Ostariophysi</taxon>
        <taxon>Cypriniformes</taxon>
        <taxon>Cyprinidae</taxon>
        <taxon>Labeoninae</taxon>
        <taxon>Labeonini</taxon>
        <taxon>Labeo</taxon>
    </lineage>
</organism>
<comment type="caution">
    <text evidence="1">The sequence shown here is derived from an EMBL/GenBank/DDBJ whole genome shotgun (WGS) entry which is preliminary data.</text>
</comment>
<proteinExistence type="predicted"/>
<evidence type="ECO:0000313" key="1">
    <source>
        <dbReference type="EMBL" id="RXN07810.1"/>
    </source>
</evidence>
<keyword evidence="3" id="KW-1185">Reference proteome</keyword>
<dbReference type="Proteomes" id="UP000290572">
    <property type="component" value="Unassembled WGS sequence"/>
</dbReference>